<keyword evidence="11" id="KW-1278">Translocase</keyword>
<dbReference type="InterPro" id="IPR017871">
    <property type="entry name" value="ABC_transporter-like_CS"/>
</dbReference>
<dbReference type="Gene3D" id="1.20.1560.10">
    <property type="entry name" value="ABC transporter type 1, transmembrane domain"/>
    <property type="match status" value="1"/>
</dbReference>
<evidence type="ECO:0000256" key="21">
    <source>
        <dbReference type="ARBA" id="ARBA00083334"/>
    </source>
</evidence>
<dbReference type="GO" id="GO:0046872">
    <property type="term" value="F:metal ion binding"/>
    <property type="evidence" value="ECO:0007669"/>
    <property type="project" value="UniProtKB-KW"/>
</dbReference>
<evidence type="ECO:0000256" key="17">
    <source>
        <dbReference type="ARBA" id="ARBA00052250"/>
    </source>
</evidence>
<evidence type="ECO:0000256" key="22">
    <source>
        <dbReference type="SAM" id="MobiDB-lite"/>
    </source>
</evidence>
<evidence type="ECO:0000256" key="9">
    <source>
        <dbReference type="ARBA" id="ARBA00022842"/>
    </source>
</evidence>
<evidence type="ECO:0000256" key="1">
    <source>
        <dbReference type="ARBA" id="ARBA00004448"/>
    </source>
</evidence>
<dbReference type="PROSITE" id="PS00211">
    <property type="entry name" value="ABC_TRANSPORTER_1"/>
    <property type="match status" value="1"/>
</dbReference>
<keyword evidence="6" id="KW-0547">Nucleotide-binding</keyword>
<evidence type="ECO:0000256" key="14">
    <source>
        <dbReference type="ARBA" id="ARBA00023128"/>
    </source>
</evidence>
<dbReference type="PANTHER" id="PTHR43394">
    <property type="entry name" value="ATP-DEPENDENT PERMEASE MDL1, MITOCHONDRIAL"/>
    <property type="match status" value="1"/>
</dbReference>
<dbReference type="GeneTree" id="ENSGT00940000157680"/>
<comment type="function">
    <text evidence="18">ATP-dependent transporter located in the mitochondrial inner membrane that catalyzes the export of biliverdin from the mitochondrial matrix, and plays a crucial role in hemoglobin synthesis and antioxidative stress. Participates in the early step of the heme biosynthetic process during insertion of iron into protoporphyrin IX (PPIX). Involved in the stabilization of the iron transporter mitoferrin-1/SLC25A37. In addition may be involved in mitochondrial unfolded protein response (UPRmt) signaling pathway, although ABCB10 probably does not participate in peptide export from mitochondria.</text>
</comment>
<feature type="domain" description="ABC transmembrane type-1" evidence="25">
    <location>
        <begin position="171"/>
        <end position="456"/>
    </location>
</feature>
<feature type="transmembrane region" description="Helical" evidence="23">
    <location>
        <begin position="170"/>
        <end position="190"/>
    </location>
</feature>
<dbReference type="InterPro" id="IPR011527">
    <property type="entry name" value="ABC1_TM_dom"/>
</dbReference>
<evidence type="ECO:0000256" key="20">
    <source>
        <dbReference type="ARBA" id="ARBA00075187"/>
    </source>
</evidence>
<dbReference type="GO" id="GO:0042803">
    <property type="term" value="F:protein homodimerization activity"/>
    <property type="evidence" value="ECO:0007669"/>
    <property type="project" value="Ensembl"/>
</dbReference>
<dbReference type="GO" id="GO:0015421">
    <property type="term" value="F:ABC-type oligopeptide transporter activity"/>
    <property type="evidence" value="ECO:0007669"/>
    <property type="project" value="TreeGrafter"/>
</dbReference>
<organism evidence="26 27">
    <name type="scientific">Macaca fascicularis</name>
    <name type="common">Crab-eating macaque</name>
    <name type="synonym">Cynomolgus monkey</name>
    <dbReference type="NCBI Taxonomy" id="9541"/>
    <lineage>
        <taxon>Eukaryota</taxon>
        <taxon>Metazoa</taxon>
        <taxon>Chordata</taxon>
        <taxon>Craniata</taxon>
        <taxon>Vertebrata</taxon>
        <taxon>Euteleostomi</taxon>
        <taxon>Mammalia</taxon>
        <taxon>Eutheria</taxon>
        <taxon>Euarchontoglires</taxon>
        <taxon>Primates</taxon>
        <taxon>Haplorrhini</taxon>
        <taxon>Catarrhini</taxon>
        <taxon>Cercopithecidae</taxon>
        <taxon>Cercopithecinae</taxon>
        <taxon>Macaca</taxon>
    </lineage>
</organism>
<gene>
    <name evidence="26" type="primary">ABCB10</name>
</gene>
<dbReference type="GO" id="GO:0046985">
    <property type="term" value="P:positive regulation of hemoglobin biosynthetic process"/>
    <property type="evidence" value="ECO:0007669"/>
    <property type="project" value="Ensembl"/>
</dbReference>
<dbReference type="SMART" id="SM00382">
    <property type="entry name" value="AAA"/>
    <property type="match status" value="1"/>
</dbReference>
<evidence type="ECO:0000256" key="11">
    <source>
        <dbReference type="ARBA" id="ARBA00022967"/>
    </source>
</evidence>
<keyword evidence="10" id="KW-0809">Transit peptide</keyword>
<dbReference type="GO" id="GO:0006783">
    <property type="term" value="P:heme biosynthetic process"/>
    <property type="evidence" value="ECO:0007669"/>
    <property type="project" value="Ensembl"/>
</dbReference>
<evidence type="ECO:0000256" key="3">
    <source>
        <dbReference type="ARBA" id="ARBA00022448"/>
    </source>
</evidence>
<dbReference type="CDD" id="cd18573">
    <property type="entry name" value="ABC_6TM_ABCB10_like"/>
    <property type="match status" value="1"/>
</dbReference>
<keyword evidence="16" id="KW-0318">Glutathionylation</keyword>
<dbReference type="InterPro" id="IPR003439">
    <property type="entry name" value="ABC_transporter-like_ATP-bd"/>
</dbReference>
<keyword evidence="5" id="KW-0479">Metal-binding</keyword>
<reference evidence="26" key="2">
    <citation type="submission" date="2025-08" db="UniProtKB">
        <authorList>
            <consortium name="Ensembl"/>
        </authorList>
    </citation>
    <scope>IDENTIFICATION</scope>
</reference>
<dbReference type="VEuPathDB" id="HostDB:ENSMFAG00000002787"/>
<dbReference type="GO" id="GO:0045648">
    <property type="term" value="P:positive regulation of erythrocyte differentiation"/>
    <property type="evidence" value="ECO:0007669"/>
    <property type="project" value="Ensembl"/>
</dbReference>
<dbReference type="GO" id="GO:0048821">
    <property type="term" value="P:erythrocyte development"/>
    <property type="evidence" value="ECO:0007669"/>
    <property type="project" value="Ensembl"/>
</dbReference>
<dbReference type="Gene3D" id="3.40.50.300">
    <property type="entry name" value="P-loop containing nucleotide triphosphate hydrolases"/>
    <property type="match status" value="1"/>
</dbReference>
<feature type="transmembrane region" description="Helical" evidence="23">
    <location>
        <begin position="210"/>
        <end position="234"/>
    </location>
</feature>
<proteinExistence type="inferred from homology"/>
<keyword evidence="27" id="KW-1185">Reference proteome</keyword>
<evidence type="ECO:0000256" key="10">
    <source>
        <dbReference type="ARBA" id="ARBA00022946"/>
    </source>
</evidence>
<dbReference type="Pfam" id="PF00664">
    <property type="entry name" value="ABC_membrane"/>
    <property type="match status" value="1"/>
</dbReference>
<dbReference type="PANTHER" id="PTHR43394:SF1">
    <property type="entry name" value="ATP-BINDING CASSETTE SUB-FAMILY B MEMBER 10, MITOCHONDRIAL"/>
    <property type="match status" value="1"/>
</dbReference>
<dbReference type="Pfam" id="PF00005">
    <property type="entry name" value="ABC_tran"/>
    <property type="match status" value="1"/>
</dbReference>
<dbReference type="InterPro" id="IPR039421">
    <property type="entry name" value="Type_1_exporter"/>
</dbReference>
<dbReference type="Ensembl" id="ENSMFAT00000006656.2">
    <property type="protein sequence ID" value="ENSMFAP00000032435.2"/>
    <property type="gene ID" value="ENSMFAG00000002787.2"/>
</dbReference>
<evidence type="ECO:0000259" key="24">
    <source>
        <dbReference type="PROSITE" id="PS50893"/>
    </source>
</evidence>
<dbReference type="AlphaFoldDB" id="A0A2K5W5S9"/>
<evidence type="ECO:0000256" key="23">
    <source>
        <dbReference type="SAM" id="Phobius"/>
    </source>
</evidence>
<keyword evidence="14" id="KW-0496">Mitochondrion</keyword>
<dbReference type="GO" id="GO:0005524">
    <property type="term" value="F:ATP binding"/>
    <property type="evidence" value="ECO:0007669"/>
    <property type="project" value="UniProtKB-KW"/>
</dbReference>
<keyword evidence="8" id="KW-0067">ATP-binding</keyword>
<comment type="similarity">
    <text evidence="2">Belongs to the ABC transporter superfamily. ABCB family. Mitochondrial peptide exporter (TC 3.A.1.212) subfamily.</text>
</comment>
<evidence type="ECO:0000259" key="25">
    <source>
        <dbReference type="PROSITE" id="PS50929"/>
    </source>
</evidence>
<dbReference type="GO" id="GO:0016887">
    <property type="term" value="F:ATP hydrolysis activity"/>
    <property type="evidence" value="ECO:0007669"/>
    <property type="project" value="Ensembl"/>
</dbReference>
<dbReference type="Bgee" id="ENSMFAG00000002787">
    <property type="expression patterns" value="Expressed in bone marrow and 13 other cell types or tissues"/>
</dbReference>
<evidence type="ECO:0000256" key="2">
    <source>
        <dbReference type="ARBA" id="ARBA00005580"/>
    </source>
</evidence>
<keyword evidence="7" id="KW-0999">Mitochondrion inner membrane</keyword>
<protein>
    <recommendedName>
        <fullName evidence="19">ATP-binding cassette sub-family B member 10, mitochondrial</fullName>
    </recommendedName>
    <alternativeName>
        <fullName evidence="20">ABC-mitochondrial erythroid protein</fullName>
    </alternativeName>
    <alternativeName>
        <fullName evidence="21">ATP-binding cassette transporter 10</fullName>
    </alternativeName>
</protein>
<evidence type="ECO:0000256" key="4">
    <source>
        <dbReference type="ARBA" id="ARBA00022692"/>
    </source>
</evidence>
<keyword evidence="3" id="KW-0813">Transport</keyword>
<evidence type="ECO:0000256" key="5">
    <source>
        <dbReference type="ARBA" id="ARBA00022723"/>
    </source>
</evidence>
<accession>A0A2K5W5S9</accession>
<keyword evidence="12 23" id="KW-1133">Transmembrane helix</keyword>
<dbReference type="FunFam" id="3.40.50.300:FF:000403">
    <property type="entry name" value="ATP-binding cassette sub-family B member 8, mitochondrial"/>
    <property type="match status" value="1"/>
</dbReference>
<dbReference type="GO" id="GO:0034514">
    <property type="term" value="P:mitochondrial unfolded protein response"/>
    <property type="evidence" value="ECO:0007669"/>
    <property type="project" value="Ensembl"/>
</dbReference>
<name>A0A2K5W5S9_MACFA</name>
<reference evidence="26" key="3">
    <citation type="submission" date="2025-09" db="UniProtKB">
        <authorList>
            <consortium name="Ensembl"/>
        </authorList>
    </citation>
    <scope>IDENTIFICATION</scope>
</reference>
<dbReference type="CDD" id="cd03249">
    <property type="entry name" value="ABC_MTABC3_MDL1_MDL2"/>
    <property type="match status" value="1"/>
</dbReference>
<feature type="region of interest" description="Disordered" evidence="22">
    <location>
        <begin position="74"/>
        <end position="94"/>
    </location>
</feature>
<evidence type="ECO:0000313" key="26">
    <source>
        <dbReference type="Ensembl" id="ENSMFAP00000032435.2"/>
    </source>
</evidence>
<keyword evidence="15 23" id="KW-0472">Membrane</keyword>
<feature type="transmembrane region" description="Helical" evidence="23">
    <location>
        <begin position="433"/>
        <end position="451"/>
    </location>
</feature>
<dbReference type="GO" id="GO:0170037">
    <property type="term" value="P:export from the mitochondrion"/>
    <property type="evidence" value="ECO:0007669"/>
    <property type="project" value="Ensembl"/>
</dbReference>
<comment type="catalytic activity">
    <reaction evidence="17">
        <text>biliverdin IXalpha(in) + ATP + H2O = biliverdin IXalpha(out) + ADP + phosphate + H(+)</text>
        <dbReference type="Rhea" id="RHEA:82359"/>
        <dbReference type="ChEBI" id="CHEBI:15377"/>
        <dbReference type="ChEBI" id="CHEBI:15378"/>
        <dbReference type="ChEBI" id="CHEBI:30616"/>
        <dbReference type="ChEBI" id="CHEBI:43474"/>
        <dbReference type="ChEBI" id="CHEBI:57991"/>
        <dbReference type="ChEBI" id="CHEBI:456216"/>
    </reaction>
    <physiologicalReaction direction="left-to-right" evidence="17">
        <dbReference type="Rhea" id="RHEA:82360"/>
    </physiologicalReaction>
</comment>
<feature type="compositionally biased region" description="Low complexity" evidence="22">
    <location>
        <begin position="74"/>
        <end position="91"/>
    </location>
</feature>
<evidence type="ECO:0000256" key="16">
    <source>
        <dbReference type="ARBA" id="ARBA00023206"/>
    </source>
</evidence>
<evidence type="ECO:0000256" key="13">
    <source>
        <dbReference type="ARBA" id="ARBA00022990"/>
    </source>
</evidence>
<reference evidence="26 27" key="1">
    <citation type="submission" date="2013-03" db="EMBL/GenBank/DDBJ databases">
        <authorList>
            <person name="Warren W."/>
            <person name="Wilson R.K."/>
        </authorList>
    </citation>
    <scope>NUCLEOTIDE SEQUENCE</scope>
</reference>
<feature type="domain" description="ABC transporter" evidence="24">
    <location>
        <begin position="491"/>
        <end position="730"/>
    </location>
</feature>
<evidence type="ECO:0000256" key="6">
    <source>
        <dbReference type="ARBA" id="ARBA00022741"/>
    </source>
</evidence>
<dbReference type="InterPro" id="IPR027417">
    <property type="entry name" value="P-loop_NTPase"/>
</dbReference>
<dbReference type="FunFam" id="1.20.1560.10:FF:000048">
    <property type="entry name" value="ATP-binding cassette sub-family B member 10, mitochondrial"/>
    <property type="match status" value="1"/>
</dbReference>
<evidence type="ECO:0000256" key="15">
    <source>
        <dbReference type="ARBA" id="ARBA00023136"/>
    </source>
</evidence>
<dbReference type="SUPFAM" id="SSF52540">
    <property type="entry name" value="P-loop containing nucleoside triphosphate hydrolases"/>
    <property type="match status" value="1"/>
</dbReference>
<dbReference type="SUPFAM" id="SSF90123">
    <property type="entry name" value="ABC transporter transmembrane region"/>
    <property type="match status" value="1"/>
</dbReference>
<dbReference type="InterPro" id="IPR003593">
    <property type="entry name" value="AAA+_ATPase"/>
</dbReference>
<evidence type="ECO:0000256" key="12">
    <source>
        <dbReference type="ARBA" id="ARBA00022989"/>
    </source>
</evidence>
<dbReference type="GO" id="GO:0090374">
    <property type="term" value="P:oligopeptide export from mitochondrion"/>
    <property type="evidence" value="ECO:0007669"/>
    <property type="project" value="TreeGrafter"/>
</dbReference>
<dbReference type="PROSITE" id="PS50893">
    <property type="entry name" value="ABC_TRANSPORTER_2"/>
    <property type="match status" value="1"/>
</dbReference>
<feature type="transmembrane region" description="Helical" evidence="23">
    <location>
        <begin position="316"/>
        <end position="335"/>
    </location>
</feature>
<dbReference type="PROSITE" id="PS50929">
    <property type="entry name" value="ABC_TM1F"/>
    <property type="match status" value="1"/>
</dbReference>
<keyword evidence="4 23" id="KW-0812">Transmembrane</keyword>
<evidence type="ECO:0000313" key="27">
    <source>
        <dbReference type="Proteomes" id="UP000233100"/>
    </source>
</evidence>
<comment type="subcellular location">
    <subcellularLocation>
        <location evidence="1">Mitochondrion inner membrane</location>
        <topology evidence="1">Multi-pass membrane protein</topology>
    </subcellularLocation>
</comment>
<dbReference type="Proteomes" id="UP000233100">
    <property type="component" value="Chromosome 1"/>
</dbReference>
<keyword evidence="13" id="KW-0007">Acetylation</keyword>
<feature type="transmembrane region" description="Helical" evidence="23">
    <location>
        <begin position="391"/>
        <end position="413"/>
    </location>
</feature>
<sequence>MRGPPAWPLRLLAPPGPAEPGRLLPVACVWAPAIRSPGSLSPFTGLRPTRLWGAGPALLGALEPRAAGGAAAGTGVRATRGRPGPRAAHGAVGSGPWQLHVRGFCWAGRSSAPARRVPGRSGSRCLGRGRGLAARASGASWGQRAAAPRSPELPEARKLLGLAYPERRRLAAAVGFLTISSVISMSAPFFLGKIIDVIYTNPTVDYSDNLTRLCLGLSGVFLCGAAANAIRVYLMQTSGQRIVNRLRTSLFSSILRQEVAFFDKTRTGELINRLSSDTELLGRSVTENLSDGLRAGAQASVGISMMFFISPNLATFVLSVVPPVSIIAVIYGRYLRKLTKVTQDSLAQATQLAEERIGNVRTVRAFGKEMTERDKYASKVDYVMQLARKEAFARAGFFGATGLSGNLIVLSVLYKGGLLMGSAHMTVGELSSFLMYAFWVGISIGGLSSFYSELMKGLGAGGRLWELLEREPKLPFNEGVILNEKSFQGALEFKNVHFAYPARPEVPIFQDFSLSIPSGSVTALVGPSGSGKSTVLSLLLRLYDPASGTISLDGHDIRQLNPVWLRSKIGTVSQEPILFSCSIAENIAYGADDPSSVTSEEVQRVAEVANAVAFIRNFPQGFNTVVGEKGVLLSGGQKQRIAIARALLKNPKILLLDEATSALDAENEHLVQEALDRLMDGRTVLVIAHRLSTIKNANMVAVLDQGKITEYGKHEELLSKPNGIYRKLMNKQSFISA</sequence>
<keyword evidence="9" id="KW-0460">Magnesium</keyword>
<evidence type="ECO:0000256" key="8">
    <source>
        <dbReference type="ARBA" id="ARBA00022840"/>
    </source>
</evidence>
<evidence type="ECO:0000256" key="18">
    <source>
        <dbReference type="ARBA" id="ARBA00055589"/>
    </source>
</evidence>
<dbReference type="InterPro" id="IPR036640">
    <property type="entry name" value="ABC1_TM_sf"/>
</dbReference>
<evidence type="ECO:0000256" key="7">
    <source>
        <dbReference type="ARBA" id="ARBA00022792"/>
    </source>
</evidence>
<evidence type="ECO:0000256" key="19">
    <source>
        <dbReference type="ARBA" id="ARBA00072683"/>
    </source>
</evidence>
<dbReference type="GO" id="GO:0005743">
    <property type="term" value="C:mitochondrial inner membrane"/>
    <property type="evidence" value="ECO:0007669"/>
    <property type="project" value="UniProtKB-SubCell"/>
</dbReference>